<dbReference type="SUPFAM" id="SSF52440">
    <property type="entry name" value="PreATP-grasp domain"/>
    <property type="match status" value="1"/>
</dbReference>
<evidence type="ECO:0000313" key="7">
    <source>
        <dbReference type="EMBL" id="MFD0986473.1"/>
    </source>
</evidence>
<dbReference type="PANTHER" id="PTHR11609:SF5">
    <property type="entry name" value="PHOSPHORIBOSYLAMINOIMIDAZOLE CARBOXYLASE"/>
    <property type="match status" value="1"/>
</dbReference>
<dbReference type="Pfam" id="PF02222">
    <property type="entry name" value="ATP-grasp"/>
    <property type="match status" value="1"/>
</dbReference>
<dbReference type="InterPro" id="IPR011761">
    <property type="entry name" value="ATP-grasp"/>
</dbReference>
<dbReference type="InterPro" id="IPR054350">
    <property type="entry name" value="PurT/PurK_preATP-grasp"/>
</dbReference>
<dbReference type="RefSeq" id="WP_379086672.1">
    <property type="nucleotide sequence ID" value="NZ_JBHTJO010000001.1"/>
</dbReference>
<feature type="binding site" evidence="4">
    <location>
        <position position="190"/>
    </location>
    <ligand>
        <name>ATP</name>
        <dbReference type="ChEBI" id="CHEBI:30616"/>
    </ligand>
</feature>
<dbReference type="Gene3D" id="3.30.1490.20">
    <property type="entry name" value="ATP-grasp fold, A domain"/>
    <property type="match status" value="1"/>
</dbReference>
<dbReference type="InterPro" id="IPR011054">
    <property type="entry name" value="Rudment_hybrid_motif"/>
</dbReference>
<comment type="similarity">
    <text evidence="4 5">Belongs to the PurK/PurT family.</text>
</comment>
<keyword evidence="3 4" id="KW-0067">ATP-binding</keyword>
<feature type="binding site" evidence="4">
    <location>
        <position position="213"/>
    </location>
    <ligand>
        <name>ATP</name>
        <dbReference type="ChEBI" id="CHEBI:30616"/>
    </ligand>
</feature>
<dbReference type="NCBIfam" id="NF004676">
    <property type="entry name" value="PRK06019.1-2"/>
    <property type="match status" value="1"/>
</dbReference>
<dbReference type="Gene3D" id="3.40.50.20">
    <property type="match status" value="1"/>
</dbReference>
<sequence>MSEMLPPGGTIGILGGGQLGRMLSVAASRLGLKVHIYADGPDSPAGQFAAETVIGAYDDEAKIAEFAKGVDVITCEFENVSAGALDAAAKGARVAPPARAFAITQDRLLEKQFVEELGIPVAPFVAVDTADDLRKAVEKLGTPALLKTRRFGYDGKGQVVVRKVNDAEAAMEEIGGQPAILEGFVKFDREVSVVVARALDGTLGFYDVAENHHQDGILSSSRIPANITGNCTYKAREIAGKIASALEHVGVLCVEMFHCEGDADELVVNEIAPRVHNSGHWTIDGCQASQFENHIRAIAGWPLGPTGRHSDAVMTNLIGHDVDRWPKLAADERVALHLYGKAETRPGRKMGHFTKISPKSS</sequence>
<evidence type="ECO:0000256" key="3">
    <source>
        <dbReference type="ARBA" id="ARBA00022840"/>
    </source>
</evidence>
<feature type="domain" description="ATP-grasp" evidence="6">
    <location>
        <begin position="111"/>
        <end position="299"/>
    </location>
</feature>
<keyword evidence="4 5" id="KW-0436">Ligase</keyword>
<evidence type="ECO:0000256" key="2">
    <source>
        <dbReference type="ARBA" id="ARBA00022755"/>
    </source>
</evidence>
<dbReference type="Gene3D" id="3.30.470.20">
    <property type="entry name" value="ATP-grasp fold, B domain"/>
    <property type="match status" value="1"/>
</dbReference>
<feature type="binding site" evidence="4">
    <location>
        <position position="107"/>
    </location>
    <ligand>
        <name>ATP</name>
        <dbReference type="ChEBI" id="CHEBI:30616"/>
    </ligand>
</feature>
<name>A0ABW3J8A4_9HYPH</name>
<dbReference type="SUPFAM" id="SSF51246">
    <property type="entry name" value="Rudiment single hybrid motif"/>
    <property type="match status" value="1"/>
</dbReference>
<dbReference type="InterPro" id="IPR003135">
    <property type="entry name" value="ATP-grasp_carboxylate-amine"/>
</dbReference>
<dbReference type="NCBIfam" id="NF004675">
    <property type="entry name" value="PRK06019.1-1"/>
    <property type="match status" value="1"/>
</dbReference>
<feature type="binding site" evidence="4">
    <location>
        <position position="147"/>
    </location>
    <ligand>
        <name>ATP</name>
        <dbReference type="ChEBI" id="CHEBI:30616"/>
    </ligand>
</feature>
<evidence type="ECO:0000256" key="1">
    <source>
        <dbReference type="ARBA" id="ARBA00022741"/>
    </source>
</evidence>
<dbReference type="EMBL" id="JBHTJO010000001">
    <property type="protein sequence ID" value="MFD0986473.1"/>
    <property type="molecule type" value="Genomic_DNA"/>
</dbReference>
<gene>
    <name evidence="4 5" type="primary">purK</name>
    <name evidence="7" type="ORF">ACFQ2F_05115</name>
</gene>
<comment type="pathway">
    <text evidence="4 5">Purine metabolism; IMP biosynthesis via de novo pathway; 5-amino-1-(5-phospho-D-ribosyl)imidazole-4-carboxylate from 5-amino-1-(5-phospho-D-ribosyl)imidazole (N5-CAIR route): step 1/2.</text>
</comment>
<evidence type="ECO:0000313" key="8">
    <source>
        <dbReference type="Proteomes" id="UP001597102"/>
    </source>
</evidence>
<comment type="function">
    <text evidence="4">Catalyzes the ATP-dependent conversion of 5-aminoimidazole ribonucleotide (AIR) and HCO(3)(-) to N5-carboxyaminoimidazole ribonucleotide (N5-CAIR).</text>
</comment>
<keyword evidence="1 4" id="KW-0547">Nucleotide-binding</keyword>
<dbReference type="PANTHER" id="PTHR11609">
    <property type="entry name" value="PURINE BIOSYNTHESIS PROTEIN 6/7, PUR6/7"/>
    <property type="match status" value="1"/>
</dbReference>
<dbReference type="NCBIfam" id="TIGR01161">
    <property type="entry name" value="purK"/>
    <property type="match status" value="1"/>
</dbReference>
<dbReference type="EC" id="6.3.4.18" evidence="4 5"/>
<feature type="binding site" evidence="4">
    <location>
        <begin position="152"/>
        <end position="158"/>
    </location>
    <ligand>
        <name>ATP</name>
        <dbReference type="ChEBI" id="CHEBI:30616"/>
    </ligand>
</feature>
<comment type="subunit">
    <text evidence="4 5">Homodimer.</text>
</comment>
<protein>
    <recommendedName>
        <fullName evidence="4 5">N5-carboxyaminoimidazole ribonucleotide synthase</fullName>
        <shortName evidence="4 5">N5-CAIR synthase</shortName>
        <ecNumber evidence="4 5">6.3.4.18</ecNumber>
    </recommendedName>
    <alternativeName>
        <fullName evidence="4 5">5-(carboxyamino)imidazole ribonucleotide synthetase</fullName>
    </alternativeName>
</protein>
<dbReference type="Proteomes" id="UP001597102">
    <property type="component" value="Unassembled WGS sequence"/>
</dbReference>
<comment type="function">
    <text evidence="5">Catalyzes the ATP-dependent conversion of 5-aminoimidazole ribonucleotide (AIR) and HCO(3)- to N5-carboxyaminoimidazole ribonucleotide (N5-CAIR).</text>
</comment>
<accession>A0ABW3J8A4</accession>
<dbReference type="HAMAP" id="MF_01928">
    <property type="entry name" value="PurK"/>
    <property type="match status" value="1"/>
</dbReference>
<feature type="binding site" evidence="4">
    <location>
        <begin position="182"/>
        <end position="185"/>
    </location>
    <ligand>
        <name>ATP</name>
        <dbReference type="ChEBI" id="CHEBI:30616"/>
    </ligand>
</feature>
<dbReference type="InterPro" id="IPR016185">
    <property type="entry name" value="PreATP-grasp_dom_sf"/>
</dbReference>
<feature type="binding site" evidence="4">
    <location>
        <begin position="269"/>
        <end position="270"/>
    </location>
    <ligand>
        <name>ATP</name>
        <dbReference type="ChEBI" id="CHEBI:30616"/>
    </ligand>
</feature>
<dbReference type="Pfam" id="PF22660">
    <property type="entry name" value="RS_preATP-grasp-like"/>
    <property type="match status" value="1"/>
</dbReference>
<dbReference type="Pfam" id="PF17769">
    <property type="entry name" value="PurK_C"/>
    <property type="match status" value="1"/>
</dbReference>
<dbReference type="InterPro" id="IPR005875">
    <property type="entry name" value="PurK"/>
</dbReference>
<comment type="catalytic activity">
    <reaction evidence="4 5">
        <text>5-amino-1-(5-phospho-beta-D-ribosyl)imidazole + hydrogencarbonate + ATP = 5-carboxyamino-1-(5-phospho-D-ribosyl)imidazole + ADP + phosphate + 2 H(+)</text>
        <dbReference type="Rhea" id="RHEA:19317"/>
        <dbReference type="ChEBI" id="CHEBI:15378"/>
        <dbReference type="ChEBI" id="CHEBI:17544"/>
        <dbReference type="ChEBI" id="CHEBI:30616"/>
        <dbReference type="ChEBI" id="CHEBI:43474"/>
        <dbReference type="ChEBI" id="CHEBI:58730"/>
        <dbReference type="ChEBI" id="CHEBI:137981"/>
        <dbReference type="ChEBI" id="CHEBI:456216"/>
        <dbReference type="EC" id="6.3.4.18"/>
    </reaction>
</comment>
<dbReference type="PROSITE" id="PS50975">
    <property type="entry name" value="ATP_GRASP"/>
    <property type="match status" value="1"/>
</dbReference>
<dbReference type="NCBIfam" id="NF004679">
    <property type="entry name" value="PRK06019.1-5"/>
    <property type="match status" value="1"/>
</dbReference>
<proteinExistence type="inferred from homology"/>
<organism evidence="7 8">
    <name type="scientific">Methyloligella solikamskensis</name>
    <dbReference type="NCBI Taxonomy" id="1177756"/>
    <lineage>
        <taxon>Bacteria</taxon>
        <taxon>Pseudomonadati</taxon>
        <taxon>Pseudomonadota</taxon>
        <taxon>Alphaproteobacteria</taxon>
        <taxon>Hyphomicrobiales</taxon>
        <taxon>Hyphomicrobiaceae</taxon>
        <taxon>Methyloligella</taxon>
    </lineage>
</organism>
<evidence type="ECO:0000256" key="4">
    <source>
        <dbReference type="HAMAP-Rule" id="MF_01928"/>
    </source>
</evidence>
<reference evidence="8" key="1">
    <citation type="journal article" date="2019" name="Int. J. Syst. Evol. Microbiol.">
        <title>The Global Catalogue of Microorganisms (GCM) 10K type strain sequencing project: providing services to taxonomists for standard genome sequencing and annotation.</title>
        <authorList>
            <consortium name="The Broad Institute Genomics Platform"/>
            <consortium name="The Broad Institute Genome Sequencing Center for Infectious Disease"/>
            <person name="Wu L."/>
            <person name="Ma J."/>
        </authorList>
    </citation>
    <scope>NUCLEOTIDE SEQUENCE [LARGE SCALE GENOMIC DNA]</scope>
    <source>
        <strain evidence="8">CCUG 61697</strain>
    </source>
</reference>
<dbReference type="InterPro" id="IPR040686">
    <property type="entry name" value="PurK_C"/>
</dbReference>
<keyword evidence="8" id="KW-1185">Reference proteome</keyword>
<comment type="caution">
    <text evidence="7">The sequence shown here is derived from an EMBL/GenBank/DDBJ whole genome shotgun (WGS) entry which is preliminary data.</text>
</comment>
<evidence type="ECO:0000256" key="5">
    <source>
        <dbReference type="RuleBase" id="RU361200"/>
    </source>
</evidence>
<keyword evidence="2 4" id="KW-0658">Purine biosynthesis</keyword>
<dbReference type="InterPro" id="IPR013815">
    <property type="entry name" value="ATP_grasp_subdomain_1"/>
</dbReference>
<dbReference type="SUPFAM" id="SSF56059">
    <property type="entry name" value="Glutathione synthetase ATP-binding domain-like"/>
    <property type="match status" value="1"/>
</dbReference>
<evidence type="ECO:0000259" key="6">
    <source>
        <dbReference type="PROSITE" id="PS50975"/>
    </source>
</evidence>
<dbReference type="GO" id="GO:0034028">
    <property type="term" value="F:5-(carboxyamino)imidazole ribonucleotide synthase activity"/>
    <property type="evidence" value="ECO:0007669"/>
    <property type="project" value="UniProtKB-EC"/>
</dbReference>